<keyword evidence="3 5" id="KW-0597">Phosphoprotein</keyword>
<feature type="domain" description="Response regulatory" evidence="9">
    <location>
        <begin position="622"/>
        <end position="742"/>
    </location>
</feature>
<dbReference type="SUPFAM" id="SSF47384">
    <property type="entry name" value="Homodimeric domain of signal transducing histidine kinase"/>
    <property type="match status" value="1"/>
</dbReference>
<name>A0A5K7ZVW5_9BACT</name>
<dbReference type="CDD" id="cd16922">
    <property type="entry name" value="HATPase_EvgS-ArcB-TorS-like"/>
    <property type="match status" value="1"/>
</dbReference>
<dbReference type="CDD" id="cd17546">
    <property type="entry name" value="REC_hyHK_CKI1_RcsC-like"/>
    <property type="match status" value="1"/>
</dbReference>
<comment type="catalytic activity">
    <reaction evidence="1">
        <text>ATP + protein L-histidine = ADP + protein N-phospho-L-histidine.</text>
        <dbReference type="EC" id="2.7.13.3"/>
    </reaction>
</comment>
<evidence type="ECO:0000256" key="4">
    <source>
        <dbReference type="PROSITE-ProRule" id="PRU00110"/>
    </source>
</evidence>
<evidence type="ECO:0000256" key="3">
    <source>
        <dbReference type="ARBA" id="ARBA00022553"/>
    </source>
</evidence>
<dbReference type="InterPro" id="IPR003594">
    <property type="entry name" value="HATPase_dom"/>
</dbReference>
<dbReference type="InterPro" id="IPR036641">
    <property type="entry name" value="HPT_dom_sf"/>
</dbReference>
<dbReference type="SUPFAM" id="SSF52172">
    <property type="entry name" value="CheY-like"/>
    <property type="match status" value="2"/>
</dbReference>
<evidence type="ECO:0000256" key="5">
    <source>
        <dbReference type="PROSITE-ProRule" id="PRU00169"/>
    </source>
</evidence>
<evidence type="ECO:0000313" key="11">
    <source>
        <dbReference type="EMBL" id="BBO84395.1"/>
    </source>
</evidence>
<dbReference type="PROSITE" id="PS50109">
    <property type="entry name" value="HIS_KIN"/>
    <property type="match status" value="1"/>
</dbReference>
<evidence type="ECO:0000259" key="9">
    <source>
        <dbReference type="PROSITE" id="PS50110"/>
    </source>
</evidence>
<dbReference type="Pfam" id="PF02518">
    <property type="entry name" value="HATPase_c"/>
    <property type="match status" value="1"/>
</dbReference>
<dbReference type="GO" id="GO:0005524">
    <property type="term" value="F:ATP binding"/>
    <property type="evidence" value="ECO:0007669"/>
    <property type="project" value="UniProtKB-KW"/>
</dbReference>
<evidence type="ECO:0000256" key="1">
    <source>
        <dbReference type="ARBA" id="ARBA00000085"/>
    </source>
</evidence>
<dbReference type="InterPro" id="IPR011006">
    <property type="entry name" value="CheY-like_superfamily"/>
</dbReference>
<feature type="domain" description="HPt" evidence="10">
    <location>
        <begin position="782"/>
        <end position="875"/>
    </location>
</feature>
<feature type="region of interest" description="Disordered" evidence="7">
    <location>
        <begin position="745"/>
        <end position="769"/>
    </location>
</feature>
<dbReference type="InterPro" id="IPR004358">
    <property type="entry name" value="Sig_transdc_His_kin-like_C"/>
</dbReference>
<feature type="modified residue" description="4-aspartylphosphate" evidence="5">
    <location>
        <position position="671"/>
    </location>
</feature>
<feature type="domain" description="Histidine kinase" evidence="8">
    <location>
        <begin position="234"/>
        <end position="455"/>
    </location>
</feature>
<dbReference type="InterPro" id="IPR036097">
    <property type="entry name" value="HisK_dim/P_sf"/>
</dbReference>
<dbReference type="Pfam" id="PF01627">
    <property type="entry name" value="Hpt"/>
    <property type="match status" value="1"/>
</dbReference>
<keyword evidence="11" id="KW-0418">Kinase</keyword>
<dbReference type="CDD" id="cd00082">
    <property type="entry name" value="HisKA"/>
    <property type="match status" value="1"/>
</dbReference>
<dbReference type="InterPro" id="IPR036890">
    <property type="entry name" value="HATPase_C_sf"/>
</dbReference>
<dbReference type="EMBL" id="AP021876">
    <property type="protein sequence ID" value="BBO84395.1"/>
    <property type="molecule type" value="Genomic_DNA"/>
</dbReference>
<dbReference type="PROSITE" id="PS50110">
    <property type="entry name" value="RESPONSE_REGULATORY"/>
    <property type="match status" value="2"/>
</dbReference>
<evidence type="ECO:0000259" key="10">
    <source>
        <dbReference type="PROSITE" id="PS50894"/>
    </source>
</evidence>
<dbReference type="PANTHER" id="PTHR45339">
    <property type="entry name" value="HYBRID SIGNAL TRANSDUCTION HISTIDINE KINASE J"/>
    <property type="match status" value="1"/>
</dbReference>
<dbReference type="EC" id="2.7.13.3" evidence="2"/>
<dbReference type="KEGG" id="dov:DSCO28_49610"/>
<gene>
    <name evidence="11" type="ORF">DSCO28_49610</name>
</gene>
<dbReference type="Proteomes" id="UP000425960">
    <property type="component" value="Chromosome"/>
</dbReference>
<evidence type="ECO:0000256" key="6">
    <source>
        <dbReference type="SAM" id="Coils"/>
    </source>
</evidence>
<dbReference type="GO" id="GO:0000155">
    <property type="term" value="F:phosphorelay sensor kinase activity"/>
    <property type="evidence" value="ECO:0007669"/>
    <property type="project" value="InterPro"/>
</dbReference>
<dbReference type="CDD" id="cd00156">
    <property type="entry name" value="REC"/>
    <property type="match status" value="1"/>
</dbReference>
<feature type="modified residue" description="Phosphohistidine" evidence="4">
    <location>
        <position position="821"/>
    </location>
</feature>
<evidence type="ECO:0000313" key="12">
    <source>
        <dbReference type="Proteomes" id="UP000425960"/>
    </source>
</evidence>
<dbReference type="SMART" id="SM00388">
    <property type="entry name" value="HisKA"/>
    <property type="match status" value="1"/>
</dbReference>
<dbReference type="SMART" id="SM00387">
    <property type="entry name" value="HATPase_c"/>
    <property type="match status" value="1"/>
</dbReference>
<sequence>MKTEDDIDALKARISRLEDNRRYIQNALEMVLSFEDFFAEIGGDHSGLDTLLPEAKRRIDAIFPFEMLAFYMVDEQDASFQPAFFYPRDCGDTIRQEVDAMVEKGYFAWAIRERRGVIISSRDHSRQYLLHVIAYHDQIKGMFGGLLPVGQTTLPDTAMTLLSIILLHVANAAESIAYTNLLKNQSLLLEHQVAERTLALTQSQQELEQAIERANALAEEAQAASRAKGDFLAKMSHELRTPLNGIIGMTEVALSTPLDANQRQLVEIIGRESFSLLRQINDVLDFSKIESGKLELEKIDFDLRRLMEEVGESFIFQTSEKGVELNVFIDPSVPTALVGDPVRLRQILLNLSGNAVKFTQAGEIIIEAGLDHQTDDGVRIRFAIRDTGVGIAPENVARVFSSFTQADNTTTRQYGGTGLGTTISKQLVELMGGEIGVKSQPGEGSTFWFKVAFPIQSDSLFPTPEATPLPSPLKLLIVDSHATTSRIIATYLDHLGVFAETAADAGQALARLSETDMPEGAIDAIITAARLPDMDGLTFKERVRQIPGVGHIAMIVVTGLKELVAGRDARSLGFDNSFSKPIKFAELKRVVADLTGEPAAAEPQTASPGASTKSQTPVRDGHILVVDDYLVNQQVAFMHLTAAGFRVDLAENGRQAVEACARNRYDLVLMDVQMPILNGFDATAEIRQRERGKGSRERVPIIALTANAMKSDEQKCLDAGMDGYLVKPVHRHQLIKTVDHWVGLKPRSGRRRTAPPDDQPTTPTPPAPVVMDTVVAVDEFGDAETVKMVARQLIDNVTGQLETIRQAMAREDRECIRQESHAIKGGAATMEARALSTAAAHLEKISPSGTPAEIDAGFGDLENRFNQFREFLSQWKGS</sequence>
<dbReference type="PROSITE" id="PS50894">
    <property type="entry name" value="HPT"/>
    <property type="match status" value="1"/>
</dbReference>
<dbReference type="PANTHER" id="PTHR45339:SF5">
    <property type="entry name" value="HISTIDINE KINASE"/>
    <property type="match status" value="1"/>
</dbReference>
<evidence type="ECO:0000256" key="2">
    <source>
        <dbReference type="ARBA" id="ARBA00012438"/>
    </source>
</evidence>
<organism evidence="11 12">
    <name type="scientific">Desulfosarcina ovata subsp. sediminis</name>
    <dbReference type="NCBI Taxonomy" id="885957"/>
    <lineage>
        <taxon>Bacteria</taxon>
        <taxon>Pseudomonadati</taxon>
        <taxon>Thermodesulfobacteriota</taxon>
        <taxon>Desulfobacteria</taxon>
        <taxon>Desulfobacterales</taxon>
        <taxon>Desulfosarcinaceae</taxon>
        <taxon>Desulfosarcina</taxon>
    </lineage>
</organism>
<evidence type="ECO:0000259" key="8">
    <source>
        <dbReference type="PROSITE" id="PS50109"/>
    </source>
</evidence>
<dbReference type="Gene3D" id="1.20.120.160">
    <property type="entry name" value="HPT domain"/>
    <property type="match status" value="1"/>
</dbReference>
<dbReference type="Gene3D" id="1.10.287.130">
    <property type="match status" value="1"/>
</dbReference>
<dbReference type="Pfam" id="PF00512">
    <property type="entry name" value="HisKA"/>
    <property type="match status" value="1"/>
</dbReference>
<dbReference type="RefSeq" id="WP_155324331.1">
    <property type="nucleotide sequence ID" value="NZ_AP021876.1"/>
</dbReference>
<dbReference type="Pfam" id="PF00072">
    <property type="entry name" value="Response_reg"/>
    <property type="match status" value="2"/>
</dbReference>
<dbReference type="SMART" id="SM00448">
    <property type="entry name" value="REC"/>
    <property type="match status" value="2"/>
</dbReference>
<comment type="caution">
    <text evidence="5">Lacks conserved residue(s) required for the propagation of feature annotation.</text>
</comment>
<dbReference type="InterPro" id="IPR008207">
    <property type="entry name" value="Sig_transdc_His_kin_Hpt_dom"/>
</dbReference>
<dbReference type="AlphaFoldDB" id="A0A5K7ZVW5"/>
<dbReference type="FunFam" id="3.30.565.10:FF:000010">
    <property type="entry name" value="Sensor histidine kinase RcsC"/>
    <property type="match status" value="1"/>
</dbReference>
<proteinExistence type="predicted"/>
<dbReference type="InterPro" id="IPR001789">
    <property type="entry name" value="Sig_transdc_resp-reg_receiver"/>
</dbReference>
<dbReference type="InterPro" id="IPR003661">
    <property type="entry name" value="HisK_dim/P_dom"/>
</dbReference>
<keyword evidence="11" id="KW-0808">Transferase</keyword>
<dbReference type="SUPFAM" id="SSF47226">
    <property type="entry name" value="Histidine-containing phosphotransfer domain, HPT domain"/>
    <property type="match status" value="1"/>
</dbReference>
<dbReference type="GO" id="GO:0005886">
    <property type="term" value="C:plasma membrane"/>
    <property type="evidence" value="ECO:0007669"/>
    <property type="project" value="UniProtKB-SubCell"/>
</dbReference>
<dbReference type="Gene3D" id="3.30.565.10">
    <property type="entry name" value="Histidine kinase-like ATPase, C-terminal domain"/>
    <property type="match status" value="1"/>
</dbReference>
<dbReference type="PRINTS" id="PR00344">
    <property type="entry name" value="BCTRLSENSOR"/>
</dbReference>
<keyword evidence="6" id="KW-0175">Coiled coil</keyword>
<dbReference type="InterPro" id="IPR005467">
    <property type="entry name" value="His_kinase_dom"/>
</dbReference>
<feature type="domain" description="Response regulatory" evidence="9">
    <location>
        <begin position="474"/>
        <end position="595"/>
    </location>
</feature>
<evidence type="ECO:0000256" key="7">
    <source>
        <dbReference type="SAM" id="MobiDB-lite"/>
    </source>
</evidence>
<accession>A0A5K7ZVW5</accession>
<feature type="coiled-coil region" evidence="6">
    <location>
        <begin position="200"/>
        <end position="227"/>
    </location>
</feature>
<protein>
    <recommendedName>
        <fullName evidence="2">histidine kinase</fullName>
        <ecNumber evidence="2">2.7.13.3</ecNumber>
    </recommendedName>
</protein>
<dbReference type="Gene3D" id="3.40.50.2300">
    <property type="match status" value="2"/>
</dbReference>
<reference evidence="11 12" key="1">
    <citation type="submission" date="2019-11" db="EMBL/GenBank/DDBJ databases">
        <title>Comparative genomics of hydrocarbon-degrading Desulfosarcina strains.</title>
        <authorList>
            <person name="Watanabe M."/>
            <person name="Kojima H."/>
            <person name="Fukui M."/>
        </authorList>
    </citation>
    <scope>NUCLEOTIDE SEQUENCE [LARGE SCALE GENOMIC DNA]</scope>
    <source>
        <strain evidence="11 12">28bB2T</strain>
    </source>
</reference>
<dbReference type="SUPFAM" id="SSF55874">
    <property type="entry name" value="ATPase domain of HSP90 chaperone/DNA topoisomerase II/histidine kinase"/>
    <property type="match status" value="1"/>
</dbReference>